<proteinExistence type="predicted"/>
<dbReference type="Pfam" id="PF00534">
    <property type="entry name" value="Glycos_transf_1"/>
    <property type="match status" value="1"/>
</dbReference>
<gene>
    <name evidence="3" type="ORF">LCGC14_0905240</name>
</gene>
<reference evidence="3" key="1">
    <citation type="journal article" date="2015" name="Nature">
        <title>Complex archaea that bridge the gap between prokaryotes and eukaryotes.</title>
        <authorList>
            <person name="Spang A."/>
            <person name="Saw J.H."/>
            <person name="Jorgensen S.L."/>
            <person name="Zaremba-Niedzwiedzka K."/>
            <person name="Martijn J."/>
            <person name="Lind A.E."/>
            <person name="van Eijk R."/>
            <person name="Schleper C."/>
            <person name="Guy L."/>
            <person name="Ettema T.J."/>
        </authorList>
    </citation>
    <scope>NUCLEOTIDE SEQUENCE</scope>
</reference>
<dbReference type="InterPro" id="IPR028098">
    <property type="entry name" value="Glyco_trans_4-like_N"/>
</dbReference>
<dbReference type="EMBL" id="LAZR01002973">
    <property type="protein sequence ID" value="KKN23419.1"/>
    <property type="molecule type" value="Genomic_DNA"/>
</dbReference>
<name>A0A0F9NZW9_9ZZZZ</name>
<evidence type="ECO:0000259" key="2">
    <source>
        <dbReference type="Pfam" id="PF13439"/>
    </source>
</evidence>
<evidence type="ECO:0000313" key="3">
    <source>
        <dbReference type="EMBL" id="KKN23419.1"/>
    </source>
</evidence>
<protein>
    <recommendedName>
        <fullName evidence="4">Glycosyl transferase family 1 domain-containing protein</fullName>
    </recommendedName>
</protein>
<sequence length="373" mass="41842">MSNHLTVVQVLPALHSGGVERGTLEVGKFLSEQGHRSMVISAGGRLVTDLEREGSEHIDWDIGKKSLLTLKLIPKLRAFLVENNVDILHVRSRMPAWICYLAWITIPKKIRPKLITTVHGTYSVNGYSKIMTKGEHVIVVSKAIEDYVIQHYSVDTKKLVLNYRGVDHRILYYDYHPSHNWIEQWKADFPESRNKQLLTLPARVTRWKGQQDFIHIIAKLSIRCPHIHGLVVGDTSTSKTDYLHSLKQLAIDLGVDDKISFVGHRSDLQDVMAISSIVMSLSTQPEAFGRISLEALSMGIPVIAYAHGGVAEQLDVLLPQGKVAVADIDAVVDLAEQWLVKPPKVAKHHPFQLQAMLETTLSVYENALNVDKQ</sequence>
<dbReference type="PANTHER" id="PTHR12526:SF638">
    <property type="entry name" value="SPORE COAT PROTEIN SA"/>
    <property type="match status" value="1"/>
</dbReference>
<dbReference type="SUPFAM" id="SSF53756">
    <property type="entry name" value="UDP-Glycosyltransferase/glycogen phosphorylase"/>
    <property type="match status" value="1"/>
</dbReference>
<dbReference type="CDD" id="cd03819">
    <property type="entry name" value="GT4_WavL-like"/>
    <property type="match status" value="1"/>
</dbReference>
<feature type="domain" description="Glycosyltransferase subfamily 4-like N-terminal" evidence="2">
    <location>
        <begin position="17"/>
        <end position="168"/>
    </location>
</feature>
<dbReference type="PANTHER" id="PTHR12526">
    <property type="entry name" value="GLYCOSYLTRANSFERASE"/>
    <property type="match status" value="1"/>
</dbReference>
<dbReference type="Gene3D" id="3.40.50.2000">
    <property type="entry name" value="Glycogen Phosphorylase B"/>
    <property type="match status" value="2"/>
</dbReference>
<dbReference type="AlphaFoldDB" id="A0A0F9NZW9"/>
<accession>A0A0F9NZW9</accession>
<evidence type="ECO:0000259" key="1">
    <source>
        <dbReference type="Pfam" id="PF00534"/>
    </source>
</evidence>
<organism evidence="3">
    <name type="scientific">marine sediment metagenome</name>
    <dbReference type="NCBI Taxonomy" id="412755"/>
    <lineage>
        <taxon>unclassified sequences</taxon>
        <taxon>metagenomes</taxon>
        <taxon>ecological metagenomes</taxon>
    </lineage>
</organism>
<dbReference type="GO" id="GO:0016757">
    <property type="term" value="F:glycosyltransferase activity"/>
    <property type="evidence" value="ECO:0007669"/>
    <property type="project" value="InterPro"/>
</dbReference>
<feature type="domain" description="Glycosyl transferase family 1" evidence="1">
    <location>
        <begin position="183"/>
        <end position="342"/>
    </location>
</feature>
<comment type="caution">
    <text evidence="3">The sequence shown here is derived from an EMBL/GenBank/DDBJ whole genome shotgun (WGS) entry which is preliminary data.</text>
</comment>
<dbReference type="InterPro" id="IPR001296">
    <property type="entry name" value="Glyco_trans_1"/>
</dbReference>
<dbReference type="Pfam" id="PF13439">
    <property type="entry name" value="Glyco_transf_4"/>
    <property type="match status" value="1"/>
</dbReference>
<evidence type="ECO:0008006" key="4">
    <source>
        <dbReference type="Google" id="ProtNLM"/>
    </source>
</evidence>